<proteinExistence type="predicted"/>
<keyword evidence="2" id="KW-1185">Reference proteome</keyword>
<accession>A0A8C8I039</accession>
<organism evidence="1 2">
    <name type="scientific">Oncorhynchus tshawytscha</name>
    <name type="common">Chinook salmon</name>
    <name type="synonym">Salmo tshawytscha</name>
    <dbReference type="NCBI Taxonomy" id="74940"/>
    <lineage>
        <taxon>Eukaryota</taxon>
        <taxon>Metazoa</taxon>
        <taxon>Chordata</taxon>
        <taxon>Craniata</taxon>
        <taxon>Vertebrata</taxon>
        <taxon>Euteleostomi</taxon>
        <taxon>Actinopterygii</taxon>
        <taxon>Neopterygii</taxon>
        <taxon>Teleostei</taxon>
        <taxon>Protacanthopterygii</taxon>
        <taxon>Salmoniformes</taxon>
        <taxon>Salmonidae</taxon>
        <taxon>Salmoninae</taxon>
        <taxon>Oncorhynchus</taxon>
    </lineage>
</organism>
<sequence length="145" mass="16052">RLDEALSVCTFQWDAFEQDDHDQVQAPHLVGLPQTVDPPDLALLVRVGEDTARVLLACHAEHKVLTVLLTDVLAELGEEPGGPLLLDLGLLAEQFVLDHTLLVLGHPFLMLLEVLAFPRLEVEPRVGDGTDMREKCLDEGMKFIL</sequence>
<dbReference type="AlphaFoldDB" id="A0A8C8I039"/>
<evidence type="ECO:0000313" key="1">
    <source>
        <dbReference type="Ensembl" id="ENSOTSP00005069110.2"/>
    </source>
</evidence>
<protein>
    <submittedName>
        <fullName evidence="1">Uncharacterized protein</fullName>
    </submittedName>
</protein>
<dbReference type="Ensembl" id="ENSOTST00005075047.2">
    <property type="protein sequence ID" value="ENSOTSP00005069110.2"/>
    <property type="gene ID" value="ENSOTSG00005032881.2"/>
</dbReference>
<name>A0A8C8I039_ONCTS</name>
<dbReference type="GeneTree" id="ENSGT00950000185200"/>
<reference evidence="1" key="1">
    <citation type="submission" date="2025-08" db="UniProtKB">
        <authorList>
            <consortium name="Ensembl"/>
        </authorList>
    </citation>
    <scope>IDENTIFICATION</scope>
</reference>
<dbReference type="Proteomes" id="UP000694402">
    <property type="component" value="Unassembled WGS sequence"/>
</dbReference>
<reference evidence="1" key="2">
    <citation type="submission" date="2025-09" db="UniProtKB">
        <authorList>
            <consortium name="Ensembl"/>
        </authorList>
    </citation>
    <scope>IDENTIFICATION</scope>
</reference>
<evidence type="ECO:0000313" key="2">
    <source>
        <dbReference type="Proteomes" id="UP000694402"/>
    </source>
</evidence>